<protein>
    <submittedName>
        <fullName evidence="1">Uncharacterized protein</fullName>
    </submittedName>
</protein>
<reference evidence="1 2" key="1">
    <citation type="submission" date="2022-11" db="EMBL/GenBank/DDBJ databases">
        <title>Minimal conservation of predation-associated metabolite biosynthetic gene clusters underscores biosynthetic potential of Myxococcota including descriptions for ten novel species: Archangium lansinium sp. nov., Myxococcus landrumus sp. nov., Nannocystis bai.</title>
        <authorList>
            <person name="Ahearne A."/>
            <person name="Stevens C."/>
            <person name="Dowd S."/>
        </authorList>
    </citation>
    <scope>NUCLEOTIDE SEQUENCE [LARGE SCALE GENOMIC DNA]</scope>
    <source>
        <strain evidence="1 2">RJM3</strain>
    </source>
</reference>
<dbReference type="Proteomes" id="UP001221411">
    <property type="component" value="Unassembled WGS sequence"/>
</dbReference>
<evidence type="ECO:0000313" key="1">
    <source>
        <dbReference type="EMBL" id="MDC0750013.1"/>
    </source>
</evidence>
<accession>A0ABT5F7C7</accession>
<dbReference type="RefSeq" id="WP_271930629.1">
    <property type="nucleotide sequence ID" value="NZ_JAQNDO010000001.1"/>
</dbReference>
<name>A0ABT5F7C7_9BACT</name>
<keyword evidence="2" id="KW-1185">Reference proteome</keyword>
<proteinExistence type="predicted"/>
<organism evidence="1 2">
    <name type="scientific">Polyangium mundeleinium</name>
    <dbReference type="NCBI Taxonomy" id="2995306"/>
    <lineage>
        <taxon>Bacteria</taxon>
        <taxon>Pseudomonadati</taxon>
        <taxon>Myxococcota</taxon>
        <taxon>Polyangia</taxon>
        <taxon>Polyangiales</taxon>
        <taxon>Polyangiaceae</taxon>
        <taxon>Polyangium</taxon>
    </lineage>
</organism>
<sequence>MAVVAGVDACGPSWERKTELGVVIRRGALPFFIVAWSPEQRAPIVWQQRSTTSRNWSLAPSDANAEARELRLRRHRIGLALCGEAFSDAVRDGLVTSRPDLAVLPAHTAAGLRHWRALTYLRDAGVPALRAAHAKNGAQNVLWSGRGTVAPRAVQTVQCDDLWLEARIFDV</sequence>
<dbReference type="EMBL" id="JAQNDO010000001">
    <property type="protein sequence ID" value="MDC0750013.1"/>
    <property type="molecule type" value="Genomic_DNA"/>
</dbReference>
<evidence type="ECO:0000313" key="2">
    <source>
        <dbReference type="Proteomes" id="UP001221411"/>
    </source>
</evidence>
<comment type="caution">
    <text evidence="1">The sequence shown here is derived from an EMBL/GenBank/DDBJ whole genome shotgun (WGS) entry which is preliminary data.</text>
</comment>
<gene>
    <name evidence="1" type="ORF">POL67_52290</name>
</gene>